<dbReference type="Pfam" id="PF12870">
    <property type="entry name" value="DUF4878"/>
    <property type="match status" value="1"/>
</dbReference>
<organism evidence="3 4">
    <name type="scientific">Bacteroides mediterraneensis</name>
    <dbReference type="NCBI Taxonomy" id="1841856"/>
    <lineage>
        <taxon>Bacteria</taxon>
        <taxon>Pseudomonadati</taxon>
        <taxon>Bacteroidota</taxon>
        <taxon>Bacteroidia</taxon>
        <taxon>Bacteroidales</taxon>
        <taxon>Bacteroidaceae</taxon>
        <taxon>Bacteroides</taxon>
    </lineage>
</organism>
<keyword evidence="4" id="KW-1185">Reference proteome</keyword>
<comment type="caution">
    <text evidence="3">The sequence shown here is derived from an EMBL/GenBank/DDBJ whole genome shotgun (WGS) entry which is preliminary data.</text>
</comment>
<sequence length="141" mass="16100">MKTIFKSLCGVVALLFMSACSSNTPSAVVEKALDCTLAGDYKGYVDLMKLTDDEDPQAEEKARKDLAELIEKQVAKQSDKEKLESYEILKEELSKTETYARVTFKEVYKSGEENETSIYLVKNKEGQWEIMFWGTDRLMDE</sequence>
<dbReference type="EMBL" id="JACJJW010000011">
    <property type="protein sequence ID" value="MBM6758233.1"/>
    <property type="molecule type" value="Genomic_DNA"/>
</dbReference>
<gene>
    <name evidence="3" type="ORF">H6A31_05995</name>
</gene>
<keyword evidence="1" id="KW-0732">Signal</keyword>
<name>A0ABS2EUH7_9BACE</name>
<proteinExistence type="predicted"/>
<dbReference type="InterPro" id="IPR024267">
    <property type="entry name" value="DUF4878"/>
</dbReference>
<evidence type="ECO:0000259" key="2">
    <source>
        <dbReference type="Pfam" id="PF12870"/>
    </source>
</evidence>
<evidence type="ECO:0000313" key="3">
    <source>
        <dbReference type="EMBL" id="MBM6758233.1"/>
    </source>
</evidence>
<feature type="domain" description="DUF4878" evidence="2">
    <location>
        <begin position="18"/>
        <end position="130"/>
    </location>
</feature>
<evidence type="ECO:0000256" key="1">
    <source>
        <dbReference type="SAM" id="SignalP"/>
    </source>
</evidence>
<evidence type="ECO:0000313" key="4">
    <source>
        <dbReference type="Proteomes" id="UP000703295"/>
    </source>
</evidence>
<dbReference type="Proteomes" id="UP000703295">
    <property type="component" value="Unassembled WGS sequence"/>
</dbReference>
<protein>
    <submittedName>
        <fullName evidence="3">DUF4878 domain-containing protein</fullName>
    </submittedName>
</protein>
<dbReference type="RefSeq" id="WP_204475457.1">
    <property type="nucleotide sequence ID" value="NZ_JACJJW010000011.1"/>
</dbReference>
<dbReference type="Gene3D" id="3.10.450.50">
    <property type="match status" value="1"/>
</dbReference>
<feature type="chain" id="PRO_5045716658" evidence="1">
    <location>
        <begin position="22"/>
        <end position="141"/>
    </location>
</feature>
<reference evidence="3 4" key="1">
    <citation type="journal article" date="2021" name="Sci. Rep.">
        <title>The distribution of antibiotic resistance genes in chicken gut microbiota commensals.</title>
        <authorList>
            <person name="Juricova H."/>
            <person name="Matiasovicova J."/>
            <person name="Kubasova T."/>
            <person name="Cejkova D."/>
            <person name="Rychlik I."/>
        </authorList>
    </citation>
    <scope>NUCLEOTIDE SEQUENCE [LARGE SCALE GENOMIC DNA]</scope>
    <source>
        <strain evidence="3 4">An801</strain>
    </source>
</reference>
<accession>A0ABS2EUH7</accession>
<feature type="signal peptide" evidence="1">
    <location>
        <begin position="1"/>
        <end position="21"/>
    </location>
</feature>
<dbReference type="PROSITE" id="PS51257">
    <property type="entry name" value="PROKAR_LIPOPROTEIN"/>
    <property type="match status" value="1"/>
</dbReference>